<sequence length="4003" mass="460307">MSSHDHQANLQAQTSSSSNPAPSSGSPAAQTLNFETYLRSFESLKNANDTVNLTKLLIELRDHLESASLPECFDFASTMLKPLLEFLNDGVKPKFRKDDKDHLLRQVIIEIIQKLPHTELYEERNGRREELTLLMNSLIKVLKTDNELNGVVAIRLIIDIYKKKTKRNNLSTGDAIITEPSDQAYDTRDYLIPCIESCKFMIELPIFIIYFFRSSPLKDTTSFTTLFEKVHDIFNYDIAVSDDIMASPIGKERVEDFMLLRVKTISFLVYTSKYVDKKNDNGYVKDIPRFVIKCLKECPDECITPRKEMFLIMRHIVNEIPLAQNELSGICSHFMPYMNDLTNDSVLIGKSRSAYETVRSSAYSTVLEILNFNQNKIDFTPTQMSSCITFCTKLLCDTSLGLGIHALAVGLLVSLSQTIYKNIAAQIQQQQQPSSSENGSTTEPPPPPNNNTTTTTNTTNISELVNMPHIIRFKEILLSIIRAFVQKVKYLSKLIKKISNSKKKPISTENANDNSMILPFSPYKFNENFMNDITYCCTMFKHLIFGLKTIVLVFTSVPRDERSKFPELPLLNKLFRYGLDCFDIYNLVSEDTSNVESITKQKIVEEEKDIFNNYSSLYTSLSAPLFTEIFKTQFEYLYKKLLDGRPMTFIHIPANVLSSNPNIASVFSEILLKFLLKRMDKIAKDRKEAQYMHNLFKLVFGSTVTFPKNESVLKNHMTSIVTSCFTYASKFKECMDYYLILRSLFNSILSAKFDLLCKEFAQLLPTVLEKLSDLVNNAHDRETRNLFVELCLTVPSKLHVLCPYLHLLIKPILYALQPGASEKATTAALRNLDLWVTSLRNESLEAILKPVIPDLLKALFTHLKPQHHANGATAMRLLAKLGGTHRQYMSELTSVNTKEHSNSLFFNINFKGNNNMIFTQDDDDESNMLPADDLVDLSIDMCLDRDNDIQTKKSAFDFLKTCILSMISTTEEKLAVPDDFKFTTKHVPIKKYFHISASSPKIDNYYHDEVNVQECKTTMRYEGEIAMFNKVLKSIFLFLSYAVKENLTECIEFTKNLIRHFAITAIFNSYNYEEPSKFRINHDWFYEVLLDVYEEDCTEASPNVNVGDFILGLFTDYVYEICNDEPDLVIQFGIWERLQSRFTKSLYQPEWYKKCVGARGILFLCESITPVWLVHYESDMLKGLFFSLKNPPIHMIPHTNQITIMAAETLIRSCYHTPLLDFTLLFSNNISEKIEYIQAAQVPSTLAEGEYMVHAEKMGKDLVFKKRSLLSLICSELSSPLNHIRKIAQSLLRLSSDLMNIPLSSIIDRFRPDASQSQKDQKDDGSGKKDIGLVTTSLEYSVLQLSTRDNNVPGQYISSQFTKALNLLRNDELYSKDTKDQKKLLAAKLVALKLLREAIVSKELRYNDKDSNKDQLKIMIETICKFLVANNKDVVTIAKTALLTYMSQFKPPKDSLQQALRQLSTNLLSKAASTLLEHLKKWADKQQIKHISNQKEKPVVAAEIVALFSIIPDTSDHLPALVKLVLLLESVWADEIKSLNPFVAPLAKYLNIYPEQAIRFLFETSGEQFCYALSTKRTLKVIIEVLNSRKATNLRAYLFAHPNVIANLLSSVNHVEFTENQSFASDPNNVLILVGNIFKLNPTLFAAHREIFDQVLRIWTLYLQQLAQNPNAMDLSSDTTTTSKGQYITETQRIRFTKKLLKLMISYCNNNENEVDTLFNMVKVFSCGLVMDLSFVMEFFELQVGGEYNLKRQEAILNKFLEEFKKEGSFQMKSDIIKHIAIPIVRGIAKKEKLNTDLLRRFIDEKVLFSSTFAHFTEKEKYSINTDLLQLLTLFVRFLPSTQLDVLKKEKNIFKFCYDNCCKDDITAAQCAFVLFAHLMSKLDLPPKLIQPVYIAFLKDCKKDSKSLVLPALDMVMQPVKKAELANEPKKFPQWIRSTKQTLLDDMPSTHQLANIWTIFIRHADSFYDSRECFVYKMINALSKIGYSSINLENKKLYIQLADVIISWEERAAKKRLYGEEDDNEKKRKVEQTDLSSDDSGVKKRKVDEETSLSLSPIASSSTHEFTLKPQSRGIVLNFLIRMCIFVSQTRSEKPQALYKECIQILKRSLQLWKDEPVSLTQAEKFFPNSEESAPTIGSFTLSCILELMNLLVEMNRDTIQLNAQFAKRLIPFLTTPYVDVNRNVCIFFKTLFKHFDPLKSNDKDVKEFYETIWNSVKETITKYAAKDLPQPAGNPLIDISQHLVYGSFGHLLLLHVLCEHYRNDEIKQNYSKPVCSMLGKALKNVPPASQESSWREVCLGYIELCLSFLADGVNHEAVFKHYGSSIYQIIEKAETYSYNILHLVMDIVLNWLRTNPSSELQRSYTLQLDDGLQTTTLSKRYKIQDLQKANLLARLGYLSEQSQSSELVKNLGIENFNQFRREYFNVVAELYQQIDEISEISYAKKIESCFMAGLKIESKDLRDIKLRFISILNQRIEKTVQKRLQFVIDHQKWEPLSDRFWIKHALELLLESIEQEEKLTCHPKMAKFPPISTKPVMTSARGESIHVTSTAALEKLRKIFEDHEPFLQSISSIKTCNIITSLKTLIRSNTTMVLKTWGQFFALAWNSLSNDEKPLLQIQMQKLVSIDYHSKQYTKYPNVIQALLLGINNAVLNKKRDLSTFNYLSIHPETLKFLGKSFNAWSLTLPLLEEELRFLFTTGSFDEKTEKVCHSLTELYRVLKEDDILCGIFRCCDITDHTKLVLSLEQRNNWCEAQEALKELINAFHKGNIKKKVSHTELQLWEDHWIICSKKLQQWDELTKFSQSAPGTHGYFNLECLWKNGQWAQMKELFQKNQSLENQLMKFYHISYLIMQDKESDAGDVFAISQQLALQRWCALPSFICGNHTSMLQCFQQLYELNESASLLNDTKRPLTTHELKGFLTTWRDRLPNKYEDITVWNDIFTWRCHLLKKAIERFDQKEEYSHHRALLLNETIWSLHKFAKIARKQNFIEPALKMLAETGKLLPTLTSETSEVFVRIIEVIKSLMKDRRYNDVLDYIESDTIANTKIKTIQKMEILRLRGEVFSTCGRYDESYQTFAQSISYFPQEQKFISSVTSTPAWGKSFFQWALVLDKLFVEKWNSPTRHQRQKQNSTKHPTQSMTALEFAENCVAAYLLAIRYSGGATNHQTIQASGATVRQYIGRVLWLLSYDEPASNDKTKGGSNVDYPLHRVAEKCINDIPAWMWIPWHQQLFTMLHRRECEASIAKQLLKAVLYNFPQAAFHTFRSFVHDLRELLSGISKKCQPTATSTAGSTNPSSSESNPNTAAPLRGSSANIHVSIINKSGTSSGDSNIPAGPNAVYLETFTKIRRKLDDIMHDGNKVLFSDLESMFKELTKYKSESEEELTKSLELMLDKAYTFNIYENADTMVDEDSQEDDLHFIPKELTDYAKRIADTYFADPPAQSTNPQPVPKPQFILDCQSNVITDILPRKERRDMAKSLKYVEKTLDAVGPRNLLELTKNLKHWICYFRRKINLLPTEIGIENQKPKLLEHKTNVELEVPGQYELTSDREPFSERHEKILCLLPSVSMKGRKNKENERVIALRSVSGKVFRFFIQSTSNAEPLTLKTEEKVSSLIRHINRLLDKDRTARSHNNIHIEYPITVTTNQRIRLVRKDYELISLEDIFYDYCESIGKSIDTPLIKYWKEMDKACKTHINEFENKLNVYQTFVEQSDKIPDDILLNYIRSICPSWSEFYSIRKTFGVQSGVYNIFSHLLHTKDRHPYKILISKNSGHLMQFDYRPNMHKSSGIIQRDDPTPFRFTRNISQFLSQFGVEGYLLNTMSAVACSLSENKDLFETLMQLFIRDELISYHNFNVDLLSNESSTPTGENRFLFNDELMRSCVQQNVDHILEMVRELAPAIPTHLSCNPPQTLPVKKKSKKDTATSESATSEVSTPSSITTPSTPSMSSSATTTTATSSMTVTPFANATSLLDLPPLNYKVYELIQQASSAEKLCMKDPIYYPWF</sequence>
<dbReference type="Pfam" id="PF00454">
    <property type="entry name" value="PI3_PI4_kinase"/>
    <property type="match status" value="1"/>
</dbReference>
<dbReference type="OrthoDB" id="5570127at2759"/>
<evidence type="ECO:0000259" key="4">
    <source>
        <dbReference type="PROSITE" id="PS50290"/>
    </source>
</evidence>
<feature type="region of interest" description="Disordered" evidence="3">
    <location>
        <begin position="430"/>
        <end position="459"/>
    </location>
</feature>
<feature type="compositionally biased region" description="Low complexity" evidence="3">
    <location>
        <begin position="450"/>
        <end position="459"/>
    </location>
</feature>
<comment type="caution">
    <text evidence="6">The sequence shown here is derived from an EMBL/GenBank/DDBJ whole genome shotgun (WGS) entry which is preliminary data.</text>
</comment>
<comment type="similarity">
    <text evidence="1">Belongs to the PI3/PI4-kinase family. TRA1 subfamily.</text>
</comment>
<protein>
    <submittedName>
        <fullName evidence="6">Uncharacterized protein</fullName>
    </submittedName>
</protein>
<dbReference type="Gene3D" id="1.10.1070.11">
    <property type="entry name" value="Phosphatidylinositol 3-/4-kinase, catalytic domain"/>
    <property type="match status" value="1"/>
</dbReference>
<feature type="region of interest" description="Disordered" evidence="3">
    <location>
        <begin position="3283"/>
        <end position="3309"/>
    </location>
</feature>
<keyword evidence="2" id="KW-0802">TPR repeat</keyword>
<dbReference type="VEuPathDB" id="AmoebaDB:NF0089120"/>
<dbReference type="GO" id="GO:0006355">
    <property type="term" value="P:regulation of DNA-templated transcription"/>
    <property type="evidence" value="ECO:0007669"/>
    <property type="project" value="TreeGrafter"/>
</dbReference>
<dbReference type="Pfam" id="PF02259">
    <property type="entry name" value="FAT"/>
    <property type="match status" value="1"/>
</dbReference>
<dbReference type="VEuPathDB" id="AmoebaDB:FDP41_007243"/>
<dbReference type="PROSITE" id="PS50290">
    <property type="entry name" value="PI3_4_KINASE_3"/>
    <property type="match status" value="1"/>
</dbReference>
<proteinExistence type="inferred from homology"/>
<dbReference type="PANTHER" id="PTHR11139">
    <property type="entry name" value="ATAXIA TELANGIECTASIA MUTATED ATM -RELATED"/>
    <property type="match status" value="1"/>
</dbReference>
<feature type="domain" description="PI3K/PI4K catalytic" evidence="4">
    <location>
        <begin position="3557"/>
        <end position="3900"/>
    </location>
</feature>
<evidence type="ECO:0000259" key="5">
    <source>
        <dbReference type="PROSITE" id="PS51189"/>
    </source>
</evidence>
<dbReference type="RefSeq" id="XP_044558569.1">
    <property type="nucleotide sequence ID" value="XM_044710967.1"/>
</dbReference>
<evidence type="ECO:0000313" key="6">
    <source>
        <dbReference type="EMBL" id="KAF0973856.1"/>
    </source>
</evidence>
<dbReference type="InterPro" id="IPR050517">
    <property type="entry name" value="DDR_Repair_Kinase"/>
</dbReference>
<feature type="region of interest" description="Disordered" evidence="3">
    <location>
        <begin position="2020"/>
        <end position="2043"/>
    </location>
</feature>
<accession>A0A6A5BGP9</accession>
<dbReference type="CDD" id="cd05163">
    <property type="entry name" value="PIKK_TRRAP"/>
    <property type="match status" value="1"/>
</dbReference>
<feature type="domain" description="FAT" evidence="5">
    <location>
        <begin position="2671"/>
        <end position="3270"/>
    </location>
</feature>
<feature type="region of interest" description="Disordered" evidence="3">
    <location>
        <begin position="3906"/>
        <end position="3955"/>
    </location>
</feature>
<feature type="compositionally biased region" description="Low complexity" evidence="3">
    <location>
        <begin position="3923"/>
        <end position="3955"/>
    </location>
</feature>
<dbReference type="OMA" id="CLDLYGQ"/>
<dbReference type="VEuPathDB" id="AmoebaDB:NF0089130"/>
<evidence type="ECO:0000256" key="2">
    <source>
        <dbReference type="PROSITE-ProRule" id="PRU00339"/>
    </source>
</evidence>
<dbReference type="EMBL" id="VFQX01000058">
    <property type="protein sequence ID" value="KAF0973856.1"/>
    <property type="molecule type" value="Genomic_DNA"/>
</dbReference>
<dbReference type="PANTHER" id="PTHR11139:SF1">
    <property type="entry name" value="TRANSFORMATION_TRANSCRIPTION DOMAIN-ASSOCIATED PROTEIN"/>
    <property type="match status" value="1"/>
</dbReference>
<dbReference type="InterPro" id="IPR046805">
    <property type="entry name" value="Tra1_ring"/>
</dbReference>
<dbReference type="GeneID" id="68114461"/>
<dbReference type="GO" id="GO:0006281">
    <property type="term" value="P:DNA repair"/>
    <property type="evidence" value="ECO:0007669"/>
    <property type="project" value="TreeGrafter"/>
</dbReference>
<evidence type="ECO:0000256" key="3">
    <source>
        <dbReference type="SAM" id="MobiDB-lite"/>
    </source>
</evidence>
<keyword evidence="7" id="KW-1185">Reference proteome</keyword>
<dbReference type="InterPro" id="IPR000403">
    <property type="entry name" value="PI3/4_kinase_cat_dom"/>
</dbReference>
<feature type="compositionally biased region" description="Low complexity" evidence="3">
    <location>
        <begin position="430"/>
        <end position="442"/>
    </location>
</feature>
<dbReference type="InterPro" id="IPR046807">
    <property type="entry name" value="Tra1_central"/>
</dbReference>
<evidence type="ECO:0000313" key="7">
    <source>
        <dbReference type="Proteomes" id="UP000444721"/>
    </source>
</evidence>
<feature type="compositionally biased region" description="Low complexity" evidence="3">
    <location>
        <begin position="3284"/>
        <end position="3307"/>
    </location>
</feature>
<dbReference type="PROSITE" id="PS50005">
    <property type="entry name" value="TPR"/>
    <property type="match status" value="1"/>
</dbReference>
<dbReference type="VEuPathDB" id="AmoebaDB:NF0089110"/>
<dbReference type="Pfam" id="PF20206">
    <property type="entry name" value="Tra1_ring"/>
    <property type="match status" value="2"/>
</dbReference>
<dbReference type="InterPro" id="IPR036940">
    <property type="entry name" value="PI3/4_kinase_cat_sf"/>
</dbReference>
<dbReference type="InterPro" id="IPR019734">
    <property type="entry name" value="TPR_rpt"/>
</dbReference>
<dbReference type="SMART" id="SM00146">
    <property type="entry name" value="PI3Kc"/>
    <property type="match status" value="1"/>
</dbReference>
<dbReference type="SUPFAM" id="SSF48371">
    <property type="entry name" value="ARM repeat"/>
    <property type="match status" value="1"/>
</dbReference>
<dbReference type="InterPro" id="IPR011009">
    <property type="entry name" value="Kinase-like_dom_sf"/>
</dbReference>
<dbReference type="InterPro" id="IPR016024">
    <property type="entry name" value="ARM-type_fold"/>
</dbReference>
<dbReference type="InterPro" id="IPR003151">
    <property type="entry name" value="PIK-rel_kinase_FAT"/>
</dbReference>
<feature type="repeat" description="TPR" evidence="2">
    <location>
        <begin position="3054"/>
        <end position="3087"/>
    </location>
</feature>
<dbReference type="Proteomes" id="UP000444721">
    <property type="component" value="Unassembled WGS sequence"/>
</dbReference>
<gene>
    <name evidence="6" type="ORF">FDP41_007243</name>
</gene>
<feature type="compositionally biased region" description="Low complexity" evidence="3">
    <location>
        <begin position="15"/>
        <end position="29"/>
    </location>
</feature>
<dbReference type="InterPro" id="IPR014009">
    <property type="entry name" value="PIK_FAT"/>
</dbReference>
<dbReference type="SUPFAM" id="SSF56112">
    <property type="entry name" value="Protein kinase-like (PK-like)"/>
    <property type="match status" value="1"/>
</dbReference>
<organism evidence="6 7">
    <name type="scientific">Naegleria fowleri</name>
    <name type="common">Brain eating amoeba</name>
    <dbReference type="NCBI Taxonomy" id="5763"/>
    <lineage>
        <taxon>Eukaryota</taxon>
        <taxon>Discoba</taxon>
        <taxon>Heterolobosea</taxon>
        <taxon>Tetramitia</taxon>
        <taxon>Eutetramitia</taxon>
        <taxon>Vahlkampfiidae</taxon>
        <taxon>Naegleria</taxon>
    </lineage>
</organism>
<dbReference type="VEuPathDB" id="AmoebaDB:NfTy_009770"/>
<reference evidence="6 7" key="1">
    <citation type="journal article" date="2019" name="Sci. Rep.">
        <title>Nanopore sequencing improves the draft genome of the human pathogenic amoeba Naegleria fowleri.</title>
        <authorList>
            <person name="Liechti N."/>
            <person name="Schurch N."/>
            <person name="Bruggmann R."/>
            <person name="Wittwer M."/>
        </authorList>
    </citation>
    <scope>NUCLEOTIDE SEQUENCE [LARGE SCALE GENOMIC DNA]</scope>
    <source>
        <strain evidence="6 7">ATCC 30894</strain>
    </source>
</reference>
<name>A0A6A5BGP9_NAEFO</name>
<dbReference type="GO" id="GO:0005634">
    <property type="term" value="C:nucleus"/>
    <property type="evidence" value="ECO:0007669"/>
    <property type="project" value="TreeGrafter"/>
</dbReference>
<dbReference type="Pfam" id="PF20175">
    <property type="entry name" value="Tra1_central"/>
    <property type="match status" value="1"/>
</dbReference>
<dbReference type="GO" id="GO:0000124">
    <property type="term" value="C:SAGA complex"/>
    <property type="evidence" value="ECO:0007669"/>
    <property type="project" value="TreeGrafter"/>
</dbReference>
<evidence type="ECO:0000256" key="1">
    <source>
        <dbReference type="ARBA" id="ARBA00007234"/>
    </source>
</evidence>
<dbReference type="GO" id="GO:0035267">
    <property type="term" value="C:NuA4 histone acetyltransferase complex"/>
    <property type="evidence" value="ECO:0007669"/>
    <property type="project" value="TreeGrafter"/>
</dbReference>
<dbReference type="PROSITE" id="PS51189">
    <property type="entry name" value="FAT"/>
    <property type="match status" value="1"/>
</dbReference>
<feature type="region of interest" description="Disordered" evidence="3">
    <location>
        <begin position="1"/>
        <end position="29"/>
    </location>
</feature>